<dbReference type="AlphaFoldDB" id="A0A9P5Y7Q5"/>
<dbReference type="InterPro" id="IPR000254">
    <property type="entry name" value="CBD"/>
</dbReference>
<gene>
    <name evidence="3" type="ORF">BDZ94DRAFT_698661</name>
</gene>
<accession>A0A9P5Y7Q5</accession>
<keyword evidence="1" id="KW-0732">Signal</keyword>
<proteinExistence type="predicted"/>
<organism evidence="3 4">
    <name type="scientific">Collybia nuda</name>
    <dbReference type="NCBI Taxonomy" id="64659"/>
    <lineage>
        <taxon>Eukaryota</taxon>
        <taxon>Fungi</taxon>
        <taxon>Dikarya</taxon>
        <taxon>Basidiomycota</taxon>
        <taxon>Agaricomycotina</taxon>
        <taxon>Agaricomycetes</taxon>
        <taxon>Agaricomycetidae</taxon>
        <taxon>Agaricales</taxon>
        <taxon>Tricholomatineae</taxon>
        <taxon>Clitocybaceae</taxon>
        <taxon>Collybia</taxon>
    </lineage>
</organism>
<dbReference type="InterPro" id="IPR035971">
    <property type="entry name" value="CBD_sf"/>
</dbReference>
<dbReference type="SUPFAM" id="SSF57180">
    <property type="entry name" value="Cellulose-binding domain"/>
    <property type="match status" value="1"/>
</dbReference>
<protein>
    <recommendedName>
        <fullName evidence="2">CBM1 domain-containing protein</fullName>
    </recommendedName>
</protein>
<dbReference type="PROSITE" id="PS51164">
    <property type="entry name" value="CBM1_2"/>
    <property type="match status" value="1"/>
</dbReference>
<dbReference type="EMBL" id="MU150268">
    <property type="protein sequence ID" value="KAF9462841.1"/>
    <property type="molecule type" value="Genomic_DNA"/>
</dbReference>
<keyword evidence="4" id="KW-1185">Reference proteome</keyword>
<evidence type="ECO:0000313" key="4">
    <source>
        <dbReference type="Proteomes" id="UP000807353"/>
    </source>
</evidence>
<dbReference type="GO" id="GO:0005576">
    <property type="term" value="C:extracellular region"/>
    <property type="evidence" value="ECO:0007669"/>
    <property type="project" value="InterPro"/>
</dbReference>
<reference evidence="3" key="1">
    <citation type="submission" date="2020-11" db="EMBL/GenBank/DDBJ databases">
        <authorList>
            <consortium name="DOE Joint Genome Institute"/>
            <person name="Ahrendt S."/>
            <person name="Riley R."/>
            <person name="Andreopoulos W."/>
            <person name="Labutti K."/>
            <person name="Pangilinan J."/>
            <person name="Ruiz-Duenas F.J."/>
            <person name="Barrasa J.M."/>
            <person name="Sanchez-Garcia M."/>
            <person name="Camarero S."/>
            <person name="Miyauchi S."/>
            <person name="Serrano A."/>
            <person name="Linde D."/>
            <person name="Babiker R."/>
            <person name="Drula E."/>
            <person name="Ayuso-Fernandez I."/>
            <person name="Pacheco R."/>
            <person name="Padilla G."/>
            <person name="Ferreira P."/>
            <person name="Barriuso J."/>
            <person name="Kellner H."/>
            <person name="Castanera R."/>
            <person name="Alfaro M."/>
            <person name="Ramirez L."/>
            <person name="Pisabarro A.G."/>
            <person name="Kuo A."/>
            <person name="Tritt A."/>
            <person name="Lipzen A."/>
            <person name="He G."/>
            <person name="Yan M."/>
            <person name="Ng V."/>
            <person name="Cullen D."/>
            <person name="Martin F."/>
            <person name="Rosso M.-N."/>
            <person name="Henrissat B."/>
            <person name="Hibbett D."/>
            <person name="Martinez A.T."/>
            <person name="Grigoriev I.V."/>
        </authorList>
    </citation>
    <scope>NUCLEOTIDE SEQUENCE</scope>
    <source>
        <strain evidence="3">CBS 247.69</strain>
    </source>
</reference>
<dbReference type="OrthoDB" id="2119228at2759"/>
<dbReference type="SMART" id="SM00236">
    <property type="entry name" value="fCBD"/>
    <property type="match status" value="1"/>
</dbReference>
<sequence>MDGGDVPIWSQCGGIWYTGSIDCVSGSKCTYLNEVSVSSHSRPHHSHSGTFPSCVVVFALPACSIFSVLRPWNKQSESPAGDARGTQVNPVWFGDWKLE</sequence>
<dbReference type="Pfam" id="PF00734">
    <property type="entry name" value="CBM_1"/>
    <property type="match status" value="1"/>
</dbReference>
<dbReference type="GO" id="GO:0030248">
    <property type="term" value="F:cellulose binding"/>
    <property type="evidence" value="ECO:0007669"/>
    <property type="project" value="InterPro"/>
</dbReference>
<dbReference type="GO" id="GO:0005975">
    <property type="term" value="P:carbohydrate metabolic process"/>
    <property type="evidence" value="ECO:0007669"/>
    <property type="project" value="InterPro"/>
</dbReference>
<dbReference type="Proteomes" id="UP000807353">
    <property type="component" value="Unassembled WGS sequence"/>
</dbReference>
<feature type="domain" description="CBM1" evidence="2">
    <location>
        <begin position="4"/>
        <end position="55"/>
    </location>
</feature>
<evidence type="ECO:0000259" key="2">
    <source>
        <dbReference type="PROSITE" id="PS51164"/>
    </source>
</evidence>
<evidence type="ECO:0000256" key="1">
    <source>
        <dbReference type="ARBA" id="ARBA00022729"/>
    </source>
</evidence>
<evidence type="ECO:0000313" key="3">
    <source>
        <dbReference type="EMBL" id="KAF9462841.1"/>
    </source>
</evidence>
<name>A0A9P5Y7Q5_9AGAR</name>
<comment type="caution">
    <text evidence="3">The sequence shown here is derived from an EMBL/GenBank/DDBJ whole genome shotgun (WGS) entry which is preliminary data.</text>
</comment>